<dbReference type="AlphaFoldDB" id="A0A4R5M1E4"/>
<dbReference type="GO" id="GO:0034011">
    <property type="term" value="F:L-cysteate sulfo-lyase activity"/>
    <property type="evidence" value="ECO:0007669"/>
    <property type="project" value="UniProtKB-EC"/>
</dbReference>
<evidence type="ECO:0000256" key="7">
    <source>
        <dbReference type="PIRSR" id="PIRSR006278-1"/>
    </source>
</evidence>
<gene>
    <name evidence="10" type="ORF">EYW47_31890</name>
</gene>
<dbReference type="GO" id="GO:0019148">
    <property type="term" value="F:D-cysteine desulfhydrase activity"/>
    <property type="evidence" value="ECO:0007669"/>
    <property type="project" value="TreeGrafter"/>
</dbReference>
<proteinExistence type="inferred from homology"/>
<dbReference type="Gene3D" id="3.40.50.1100">
    <property type="match status" value="2"/>
</dbReference>
<dbReference type="RefSeq" id="WP_133198793.1">
    <property type="nucleotide sequence ID" value="NZ_JBHUCW010000057.1"/>
</dbReference>
<evidence type="ECO:0000313" key="10">
    <source>
        <dbReference type="EMBL" id="TDG19130.1"/>
    </source>
</evidence>
<protein>
    <recommendedName>
        <fullName evidence="6">L-cysteate sulfo-lyase</fullName>
        <ecNumber evidence="5">4.4.1.25</ecNumber>
    </recommendedName>
</protein>
<dbReference type="FunFam" id="3.40.50.1100:FF:000017">
    <property type="entry name" value="D-cysteine desulfhydrase"/>
    <property type="match status" value="1"/>
</dbReference>
<dbReference type="EMBL" id="SMRP01000024">
    <property type="protein sequence ID" value="TDG19130.1"/>
    <property type="molecule type" value="Genomic_DNA"/>
</dbReference>
<evidence type="ECO:0000259" key="9">
    <source>
        <dbReference type="Pfam" id="PF00291"/>
    </source>
</evidence>
<comment type="caution">
    <text evidence="10">The sequence shown here is derived from an EMBL/GenBank/DDBJ whole genome shotgun (WGS) entry which is preliminary data.</text>
</comment>
<evidence type="ECO:0000256" key="6">
    <source>
        <dbReference type="ARBA" id="ARBA00068519"/>
    </source>
</evidence>
<dbReference type="OrthoDB" id="9801249at2"/>
<evidence type="ECO:0000256" key="3">
    <source>
        <dbReference type="ARBA" id="ARBA00022898"/>
    </source>
</evidence>
<keyword evidence="11" id="KW-1185">Reference proteome</keyword>
<name>A0A4R5M1E4_9BURK</name>
<sequence length="337" mass="36008">MTTTLSTRLDSFERLNLIDTPTPLQRLPRLSAHVGREVYVKRDDFTPLALGGNKLRKLEYLGADAIRQKADVLVTAGAIQSNHVRQTAALAARLGLDCVALLENPNGTTCDDYLHNGNRLLLDLLRVRVHDVDSLDDADQQLEATAQQLRDEGRHPYVIPIGGSNALGALGYVRAGLELARQARAAGLDFSATLLASGSAGTHAGLAVALSHALPSTAVIGVTVSRTVAAQHPKVQNLVERTSELLDIPAPAGLRIDLWDDYFAPRYGEPNRAGMDAVRLLAQTEGLLLDPVYTGKAMAGLIDGIARGRIEADGPVLFLHTGGAPALFAYPDACRSH</sequence>
<evidence type="ECO:0000256" key="5">
    <source>
        <dbReference type="ARBA" id="ARBA00066825"/>
    </source>
</evidence>
<dbReference type="PIRSF" id="PIRSF006278">
    <property type="entry name" value="ACCD_DCysDesulf"/>
    <property type="match status" value="1"/>
</dbReference>
<organism evidence="10 11">
    <name type="scientific">Paraburkholderia silviterrae</name>
    <dbReference type="NCBI Taxonomy" id="2528715"/>
    <lineage>
        <taxon>Bacteria</taxon>
        <taxon>Pseudomonadati</taxon>
        <taxon>Pseudomonadota</taxon>
        <taxon>Betaproteobacteria</taxon>
        <taxon>Burkholderiales</taxon>
        <taxon>Burkholderiaceae</taxon>
        <taxon>Paraburkholderia</taxon>
    </lineage>
</organism>
<dbReference type="InterPro" id="IPR027278">
    <property type="entry name" value="ACCD_DCysDesulf"/>
</dbReference>
<dbReference type="InterPro" id="IPR036052">
    <property type="entry name" value="TrpB-like_PALP_sf"/>
</dbReference>
<dbReference type="InterPro" id="IPR001926">
    <property type="entry name" value="TrpB-like_PALP"/>
</dbReference>
<evidence type="ECO:0000256" key="2">
    <source>
        <dbReference type="ARBA" id="ARBA00008639"/>
    </source>
</evidence>
<reference evidence="10 11" key="1">
    <citation type="submission" date="2019-03" db="EMBL/GenBank/DDBJ databases">
        <title>Paraburkholderia sp. 4M-K11, isolated from subtropical forest soil.</title>
        <authorList>
            <person name="Gao Z.-H."/>
            <person name="Qiu L.-H."/>
        </authorList>
    </citation>
    <scope>NUCLEOTIDE SEQUENCE [LARGE SCALE GENOMIC DNA]</scope>
    <source>
        <strain evidence="10 11">4M-K11</strain>
    </source>
</reference>
<comment type="similarity">
    <text evidence="2">Belongs to the ACC deaminase/D-cysteine desulfhydrase family.</text>
</comment>
<comment type="cofactor">
    <cofactor evidence="1">
        <name>pyridoxal 5'-phosphate</name>
        <dbReference type="ChEBI" id="CHEBI:597326"/>
    </cofactor>
</comment>
<feature type="domain" description="Tryptophan synthase beta chain-like PALP" evidence="9">
    <location>
        <begin position="19"/>
        <end position="322"/>
    </location>
</feature>
<keyword evidence="3 8" id="KW-0663">Pyridoxal phosphate</keyword>
<dbReference type="SUPFAM" id="SSF53686">
    <property type="entry name" value="Tryptophan synthase beta subunit-like PLP-dependent enzymes"/>
    <property type="match status" value="1"/>
</dbReference>
<evidence type="ECO:0000256" key="4">
    <source>
        <dbReference type="ARBA" id="ARBA00023239"/>
    </source>
</evidence>
<dbReference type="NCBIfam" id="TIGR01275">
    <property type="entry name" value="ACC_deam_rel"/>
    <property type="match status" value="1"/>
</dbReference>
<evidence type="ECO:0000256" key="1">
    <source>
        <dbReference type="ARBA" id="ARBA00001933"/>
    </source>
</evidence>
<evidence type="ECO:0000256" key="8">
    <source>
        <dbReference type="PIRSR" id="PIRSR006278-2"/>
    </source>
</evidence>
<feature type="active site" description="Nucleophile" evidence="7">
    <location>
        <position position="81"/>
    </location>
</feature>
<dbReference type="NCBIfam" id="NF003032">
    <property type="entry name" value="PRK03910.1-5"/>
    <property type="match status" value="1"/>
</dbReference>
<accession>A0A4R5M1E4</accession>
<dbReference type="Pfam" id="PF00291">
    <property type="entry name" value="PALP"/>
    <property type="match status" value="1"/>
</dbReference>
<dbReference type="EC" id="4.4.1.25" evidence="5"/>
<dbReference type="PANTHER" id="PTHR43780">
    <property type="entry name" value="1-AMINOCYCLOPROPANE-1-CARBOXYLATE DEAMINASE-RELATED"/>
    <property type="match status" value="1"/>
</dbReference>
<keyword evidence="4 10" id="KW-0456">Lyase</keyword>
<dbReference type="InterPro" id="IPR005966">
    <property type="entry name" value="D-Cys_desShydrase"/>
</dbReference>
<dbReference type="NCBIfam" id="NF003030">
    <property type="entry name" value="PRK03910.1-3"/>
    <property type="match status" value="1"/>
</dbReference>
<dbReference type="Proteomes" id="UP000295722">
    <property type="component" value="Unassembled WGS sequence"/>
</dbReference>
<evidence type="ECO:0000313" key="11">
    <source>
        <dbReference type="Proteomes" id="UP000295722"/>
    </source>
</evidence>
<feature type="modified residue" description="N6-(pyridoxal phosphate)lysine" evidence="8">
    <location>
        <position position="54"/>
    </location>
</feature>
<dbReference type="PANTHER" id="PTHR43780:SF2">
    <property type="entry name" value="1-AMINOCYCLOPROPANE-1-CARBOXYLATE DEAMINASE-RELATED"/>
    <property type="match status" value="1"/>
</dbReference>